<evidence type="ECO:0000256" key="16">
    <source>
        <dbReference type="ARBA" id="ARBA00023316"/>
    </source>
</evidence>
<dbReference type="GO" id="GO:0008360">
    <property type="term" value="P:regulation of cell shape"/>
    <property type="evidence" value="ECO:0007669"/>
    <property type="project" value="UniProtKB-KW"/>
</dbReference>
<evidence type="ECO:0000256" key="17">
    <source>
        <dbReference type="ARBA" id="ARBA00031026"/>
    </source>
</evidence>
<comment type="pathway">
    <text evidence="4 19">Cell wall biogenesis; peptidoglycan biosynthesis.</text>
</comment>
<sequence length="358" mass="38862">MNFAKSAPIPAKLTSDMRLKHRNTFGLEAVAEFAYDITAAEQLPTLLKSLAEKKVPWRVLGGGSNVLLPAQLSGATLLMNILGQEIIPSGDSDADGDGEDKNKENTLLAVGAGVNWHALVAWTLEHDLPGLENLALIPGTVGAAPIQNIGAYGVEVGQYIDSIKAFDTVHHAFVTLSQTACQFGYRDSLFKQHPHRFIVTQVIFKIPQQWQARTHYAELATQFSDSHSQPTAQQICDAVCSIRTKKLPDPQIIGNAGSFFQNPIVTQAQYASLLSQYPNLVSYPDKLGARKLAAGWLIDQCGFKGLRIGAVGVYEKQALVLVNYGGASAVDILNLAKAIQEKVRQQYGVQLAIEPNIF</sequence>
<comment type="similarity">
    <text evidence="19">Belongs to the MurB family.</text>
</comment>
<dbReference type="InterPro" id="IPR006094">
    <property type="entry name" value="Oxid_FAD_bind_N"/>
</dbReference>
<keyword evidence="14 19" id="KW-0560">Oxidoreductase</keyword>
<dbReference type="NCBIfam" id="NF000755">
    <property type="entry name" value="PRK00046.1"/>
    <property type="match status" value="1"/>
</dbReference>
<dbReference type="InterPro" id="IPR016166">
    <property type="entry name" value="FAD-bd_PCMH"/>
</dbReference>
<feature type="active site" description="Proton donor" evidence="19">
    <location>
        <position position="258"/>
    </location>
</feature>
<evidence type="ECO:0000259" key="20">
    <source>
        <dbReference type="PROSITE" id="PS51387"/>
    </source>
</evidence>
<dbReference type="AlphaFoldDB" id="A0A2M8VR77"/>
<dbReference type="InterPro" id="IPR011601">
    <property type="entry name" value="MurB_C"/>
</dbReference>
<comment type="catalytic activity">
    <reaction evidence="18 19">
        <text>UDP-N-acetyl-alpha-D-muramate + NADP(+) = UDP-N-acetyl-3-O-(1-carboxyvinyl)-alpha-D-glucosamine + NADPH + H(+)</text>
        <dbReference type="Rhea" id="RHEA:12248"/>
        <dbReference type="ChEBI" id="CHEBI:15378"/>
        <dbReference type="ChEBI" id="CHEBI:57783"/>
        <dbReference type="ChEBI" id="CHEBI:58349"/>
        <dbReference type="ChEBI" id="CHEBI:68483"/>
        <dbReference type="ChEBI" id="CHEBI:70757"/>
        <dbReference type="EC" id="1.3.1.98"/>
    </reaction>
</comment>
<evidence type="ECO:0000256" key="2">
    <source>
        <dbReference type="ARBA" id="ARBA00003921"/>
    </source>
</evidence>
<dbReference type="GO" id="GO:0071949">
    <property type="term" value="F:FAD binding"/>
    <property type="evidence" value="ECO:0007669"/>
    <property type="project" value="InterPro"/>
</dbReference>
<feature type="active site" evidence="19">
    <location>
        <position position="186"/>
    </location>
</feature>
<keyword evidence="15 19" id="KW-0131">Cell cycle</keyword>
<protein>
    <recommendedName>
        <fullName evidence="6 19">UDP-N-acetylenolpyruvoylglucosamine reductase</fullName>
        <ecNumber evidence="5 19">1.3.1.98</ecNumber>
    </recommendedName>
    <alternativeName>
        <fullName evidence="17 19">UDP-N-acetylmuramate dehydrogenase</fullName>
    </alternativeName>
</protein>
<dbReference type="SUPFAM" id="SSF56194">
    <property type="entry name" value="Uridine diphospho-N-Acetylenolpyruvylglucosamine reductase, MurB, C-terminal domain"/>
    <property type="match status" value="1"/>
</dbReference>
<dbReference type="InterPro" id="IPR036635">
    <property type="entry name" value="MurB_C_sf"/>
</dbReference>
<evidence type="ECO:0000256" key="5">
    <source>
        <dbReference type="ARBA" id="ARBA00012518"/>
    </source>
</evidence>
<evidence type="ECO:0000256" key="14">
    <source>
        <dbReference type="ARBA" id="ARBA00023002"/>
    </source>
</evidence>
<evidence type="ECO:0000313" key="21">
    <source>
        <dbReference type="EMBL" id="PJI79954.1"/>
    </source>
</evidence>
<name>A0A2M8VR77_9BURK</name>
<evidence type="ECO:0000256" key="12">
    <source>
        <dbReference type="ARBA" id="ARBA00022960"/>
    </source>
</evidence>
<evidence type="ECO:0000256" key="3">
    <source>
        <dbReference type="ARBA" id="ARBA00004496"/>
    </source>
</evidence>
<dbReference type="GO" id="GO:0051301">
    <property type="term" value="P:cell division"/>
    <property type="evidence" value="ECO:0007669"/>
    <property type="project" value="UniProtKB-KW"/>
</dbReference>
<evidence type="ECO:0000256" key="13">
    <source>
        <dbReference type="ARBA" id="ARBA00022984"/>
    </source>
</evidence>
<dbReference type="NCBIfam" id="TIGR00179">
    <property type="entry name" value="murB"/>
    <property type="match status" value="1"/>
</dbReference>
<keyword evidence="16 19" id="KW-0961">Cell wall biogenesis/degradation</keyword>
<dbReference type="Pfam" id="PF01565">
    <property type="entry name" value="FAD_binding_4"/>
    <property type="match status" value="1"/>
</dbReference>
<keyword evidence="7 19" id="KW-0963">Cytoplasm</keyword>
<evidence type="ECO:0000256" key="18">
    <source>
        <dbReference type="ARBA" id="ARBA00048914"/>
    </source>
</evidence>
<keyword evidence="11 19" id="KW-0521">NADP</keyword>
<dbReference type="Gene3D" id="3.90.78.10">
    <property type="entry name" value="UDP-N-acetylenolpyruvoylglucosamine reductase, C-terminal domain"/>
    <property type="match status" value="1"/>
</dbReference>
<dbReference type="PANTHER" id="PTHR21071">
    <property type="entry name" value="UDP-N-ACETYLENOLPYRUVOYLGLUCOSAMINE REDUCTASE"/>
    <property type="match status" value="1"/>
</dbReference>
<dbReference type="PROSITE" id="PS51387">
    <property type="entry name" value="FAD_PCMH"/>
    <property type="match status" value="1"/>
</dbReference>
<dbReference type="UniPathway" id="UPA00219"/>
<dbReference type="InterPro" id="IPR036318">
    <property type="entry name" value="FAD-bd_PCMH-like_sf"/>
</dbReference>
<comment type="caution">
    <text evidence="21">The sequence shown here is derived from an EMBL/GenBank/DDBJ whole genome shotgun (WGS) entry which is preliminary data.</text>
</comment>
<evidence type="ECO:0000256" key="11">
    <source>
        <dbReference type="ARBA" id="ARBA00022857"/>
    </source>
</evidence>
<evidence type="ECO:0000256" key="9">
    <source>
        <dbReference type="ARBA" id="ARBA00022630"/>
    </source>
</evidence>
<evidence type="ECO:0000256" key="10">
    <source>
        <dbReference type="ARBA" id="ARBA00022827"/>
    </source>
</evidence>
<dbReference type="OrthoDB" id="9804753at2"/>
<dbReference type="Gene3D" id="3.30.43.10">
    <property type="entry name" value="Uridine Diphospho-n-acetylenolpyruvylglucosamine Reductase, domain 2"/>
    <property type="match status" value="1"/>
</dbReference>
<dbReference type="Proteomes" id="UP000229366">
    <property type="component" value="Unassembled WGS sequence"/>
</dbReference>
<dbReference type="GO" id="GO:0008762">
    <property type="term" value="F:UDP-N-acetylmuramate dehydrogenase activity"/>
    <property type="evidence" value="ECO:0007669"/>
    <property type="project" value="UniProtKB-UniRule"/>
</dbReference>
<feature type="active site" evidence="19">
    <location>
        <position position="354"/>
    </location>
</feature>
<evidence type="ECO:0000313" key="22">
    <source>
        <dbReference type="Proteomes" id="UP000229366"/>
    </source>
</evidence>
<comment type="subcellular location">
    <subcellularLocation>
        <location evidence="3 19">Cytoplasm</location>
    </subcellularLocation>
</comment>
<dbReference type="InterPro" id="IPR016167">
    <property type="entry name" value="FAD-bd_PCMH_sub1"/>
</dbReference>
<evidence type="ECO:0000256" key="4">
    <source>
        <dbReference type="ARBA" id="ARBA00004752"/>
    </source>
</evidence>
<comment type="function">
    <text evidence="2 19">Cell wall formation.</text>
</comment>
<dbReference type="GO" id="GO:0009252">
    <property type="term" value="P:peptidoglycan biosynthetic process"/>
    <property type="evidence" value="ECO:0007669"/>
    <property type="project" value="UniProtKB-UniRule"/>
</dbReference>
<dbReference type="EMBL" id="PGTX01000002">
    <property type="protein sequence ID" value="PJI79954.1"/>
    <property type="molecule type" value="Genomic_DNA"/>
</dbReference>
<organism evidence="21 22">
    <name type="scientific">Polynucleobacter brandtiae</name>
    <dbReference type="NCBI Taxonomy" id="1938816"/>
    <lineage>
        <taxon>Bacteria</taxon>
        <taxon>Pseudomonadati</taxon>
        <taxon>Pseudomonadota</taxon>
        <taxon>Betaproteobacteria</taxon>
        <taxon>Burkholderiales</taxon>
        <taxon>Burkholderiaceae</taxon>
        <taxon>Polynucleobacter</taxon>
    </lineage>
</organism>
<keyword evidence="9 19" id="KW-0285">Flavoprotein</keyword>
<evidence type="ECO:0000256" key="6">
    <source>
        <dbReference type="ARBA" id="ARBA00015188"/>
    </source>
</evidence>
<comment type="cofactor">
    <cofactor evidence="1 19">
        <name>FAD</name>
        <dbReference type="ChEBI" id="CHEBI:57692"/>
    </cofactor>
</comment>
<dbReference type="InterPro" id="IPR016169">
    <property type="entry name" value="FAD-bd_PCMH_sub2"/>
</dbReference>
<dbReference type="InterPro" id="IPR003170">
    <property type="entry name" value="MurB"/>
</dbReference>
<proteinExistence type="inferred from homology"/>
<evidence type="ECO:0000256" key="19">
    <source>
        <dbReference type="HAMAP-Rule" id="MF_00037"/>
    </source>
</evidence>
<dbReference type="GO" id="GO:0005829">
    <property type="term" value="C:cytosol"/>
    <property type="evidence" value="ECO:0007669"/>
    <property type="project" value="TreeGrafter"/>
</dbReference>
<dbReference type="EC" id="1.3.1.98" evidence="5 19"/>
<evidence type="ECO:0000256" key="7">
    <source>
        <dbReference type="ARBA" id="ARBA00022490"/>
    </source>
</evidence>
<dbReference type="GO" id="GO:0071555">
    <property type="term" value="P:cell wall organization"/>
    <property type="evidence" value="ECO:0007669"/>
    <property type="project" value="UniProtKB-KW"/>
</dbReference>
<feature type="domain" description="FAD-binding PCMH-type" evidence="20">
    <location>
        <begin position="25"/>
        <end position="209"/>
    </location>
</feature>
<evidence type="ECO:0000256" key="8">
    <source>
        <dbReference type="ARBA" id="ARBA00022618"/>
    </source>
</evidence>
<keyword evidence="12 19" id="KW-0133">Cell shape</keyword>
<dbReference type="Pfam" id="PF02873">
    <property type="entry name" value="MurB_C"/>
    <property type="match status" value="1"/>
</dbReference>
<dbReference type="SUPFAM" id="SSF56176">
    <property type="entry name" value="FAD-binding/transporter-associated domain-like"/>
    <property type="match status" value="1"/>
</dbReference>
<dbReference type="Gene3D" id="3.30.465.10">
    <property type="match status" value="1"/>
</dbReference>
<gene>
    <name evidence="19" type="primary">murB</name>
    <name evidence="21" type="ORF">B0G85_0938</name>
</gene>
<evidence type="ECO:0000256" key="1">
    <source>
        <dbReference type="ARBA" id="ARBA00001974"/>
    </source>
</evidence>
<keyword evidence="22" id="KW-1185">Reference proteome</keyword>
<dbReference type="PANTHER" id="PTHR21071:SF4">
    <property type="entry name" value="UDP-N-ACETYLENOLPYRUVOYLGLUCOSAMINE REDUCTASE"/>
    <property type="match status" value="1"/>
</dbReference>
<keyword evidence="8 19" id="KW-0132">Cell division</keyword>
<dbReference type="RefSeq" id="WP_100379294.1">
    <property type="nucleotide sequence ID" value="NZ_CBCSBW010000002.1"/>
</dbReference>
<accession>A0A2M8VR77</accession>
<keyword evidence="13 19" id="KW-0573">Peptidoglycan synthesis</keyword>
<reference evidence="21 22" key="1">
    <citation type="submission" date="2017-11" db="EMBL/GenBank/DDBJ databases">
        <title>Genomic Encyclopedia of Type Strains, Phase III (KMG-III): the genomes of soil and plant-associated and newly described type strains.</title>
        <authorList>
            <person name="Whitman W."/>
        </authorList>
    </citation>
    <scope>NUCLEOTIDE SEQUENCE [LARGE SCALE GENOMIC DNA]</scope>
    <source>
        <strain evidence="21 22">UB-Domo-W1</strain>
    </source>
</reference>
<dbReference type="HAMAP" id="MF_00037">
    <property type="entry name" value="MurB"/>
    <property type="match status" value="1"/>
</dbReference>
<evidence type="ECO:0000256" key="15">
    <source>
        <dbReference type="ARBA" id="ARBA00023306"/>
    </source>
</evidence>
<keyword evidence="10 19" id="KW-0274">FAD</keyword>